<evidence type="ECO:0000256" key="1">
    <source>
        <dbReference type="ARBA" id="ARBA00022617"/>
    </source>
</evidence>
<dbReference type="InterPro" id="IPR009056">
    <property type="entry name" value="Cyt_c-like_dom"/>
</dbReference>
<dbReference type="EMBL" id="BMIO01000004">
    <property type="protein sequence ID" value="GGD42727.1"/>
    <property type="molecule type" value="Genomic_DNA"/>
</dbReference>
<evidence type="ECO:0000256" key="4">
    <source>
        <dbReference type="PROSITE-ProRule" id="PRU00433"/>
    </source>
</evidence>
<dbReference type="SUPFAM" id="SSF46626">
    <property type="entry name" value="Cytochrome c"/>
    <property type="match status" value="1"/>
</dbReference>
<dbReference type="InterPro" id="IPR036909">
    <property type="entry name" value="Cyt_c-like_dom_sf"/>
</dbReference>
<sequence length="123" mass="13128">MPFCRSIAALTTALLCACGHTVSDPPAANSQLAPAKAEQTQIARGHAFVAAKCSGCHAVEPGIEPPNPQAPSFVAVANEMDFTPERLREFFLDGHDDPFAMTILLEEDEAEIATAYIMSLRSP</sequence>
<protein>
    <recommendedName>
        <fullName evidence="5">Cytochrome c domain-containing protein</fullName>
    </recommendedName>
</protein>
<gene>
    <name evidence="6" type="ORF">GCM10010989_15940</name>
</gene>
<dbReference type="GO" id="GO:0009055">
    <property type="term" value="F:electron transfer activity"/>
    <property type="evidence" value="ECO:0007669"/>
    <property type="project" value="InterPro"/>
</dbReference>
<evidence type="ECO:0000256" key="3">
    <source>
        <dbReference type="ARBA" id="ARBA00023004"/>
    </source>
</evidence>
<proteinExistence type="predicted"/>
<dbReference type="PROSITE" id="PS51007">
    <property type="entry name" value="CYTC"/>
    <property type="match status" value="1"/>
</dbReference>
<feature type="domain" description="Cytochrome c" evidence="5">
    <location>
        <begin position="40"/>
        <end position="121"/>
    </location>
</feature>
<accession>A0A916YEW8</accession>
<dbReference type="Proteomes" id="UP000598997">
    <property type="component" value="Unassembled WGS sequence"/>
</dbReference>
<comment type="caution">
    <text evidence="6">The sequence shown here is derived from an EMBL/GenBank/DDBJ whole genome shotgun (WGS) entry which is preliminary data.</text>
</comment>
<dbReference type="AlphaFoldDB" id="A0A916YEW8"/>
<evidence type="ECO:0000259" key="5">
    <source>
        <dbReference type="PROSITE" id="PS51007"/>
    </source>
</evidence>
<evidence type="ECO:0000313" key="6">
    <source>
        <dbReference type="EMBL" id="GGD42727.1"/>
    </source>
</evidence>
<dbReference type="GO" id="GO:0020037">
    <property type="term" value="F:heme binding"/>
    <property type="evidence" value="ECO:0007669"/>
    <property type="project" value="InterPro"/>
</dbReference>
<keyword evidence="3 4" id="KW-0408">Iron</keyword>
<keyword evidence="2 4" id="KW-0479">Metal-binding</keyword>
<name>A0A916YEW8_9SPHN</name>
<keyword evidence="1 4" id="KW-0349">Heme</keyword>
<organism evidence="6 7">
    <name type="scientific">Croceicoccus pelagius</name>
    <dbReference type="NCBI Taxonomy" id="1703341"/>
    <lineage>
        <taxon>Bacteria</taxon>
        <taxon>Pseudomonadati</taxon>
        <taxon>Pseudomonadota</taxon>
        <taxon>Alphaproteobacteria</taxon>
        <taxon>Sphingomonadales</taxon>
        <taxon>Erythrobacteraceae</taxon>
        <taxon>Croceicoccus</taxon>
    </lineage>
</organism>
<evidence type="ECO:0000256" key="2">
    <source>
        <dbReference type="ARBA" id="ARBA00022723"/>
    </source>
</evidence>
<reference evidence="6 7" key="1">
    <citation type="journal article" date="2014" name="Int. J. Syst. Evol. Microbiol.">
        <title>Complete genome sequence of Corynebacterium casei LMG S-19264T (=DSM 44701T), isolated from a smear-ripened cheese.</title>
        <authorList>
            <consortium name="US DOE Joint Genome Institute (JGI-PGF)"/>
            <person name="Walter F."/>
            <person name="Albersmeier A."/>
            <person name="Kalinowski J."/>
            <person name="Ruckert C."/>
        </authorList>
    </citation>
    <scope>NUCLEOTIDE SEQUENCE [LARGE SCALE GENOMIC DNA]</scope>
    <source>
        <strain evidence="6 7">CGMCC 1.15358</strain>
    </source>
</reference>
<evidence type="ECO:0000313" key="7">
    <source>
        <dbReference type="Proteomes" id="UP000598997"/>
    </source>
</evidence>
<dbReference type="GO" id="GO:0046872">
    <property type="term" value="F:metal ion binding"/>
    <property type="evidence" value="ECO:0007669"/>
    <property type="project" value="UniProtKB-KW"/>
</dbReference>
<dbReference type="PROSITE" id="PS51257">
    <property type="entry name" value="PROKAR_LIPOPROTEIN"/>
    <property type="match status" value="1"/>
</dbReference>
<dbReference type="Gene3D" id="1.10.760.10">
    <property type="entry name" value="Cytochrome c-like domain"/>
    <property type="match status" value="1"/>
</dbReference>
<keyword evidence="7" id="KW-1185">Reference proteome</keyword>